<evidence type="ECO:0000256" key="1">
    <source>
        <dbReference type="SAM" id="Phobius"/>
    </source>
</evidence>
<name>A0A1I8GWQ4_9PLAT</name>
<protein>
    <submittedName>
        <fullName evidence="3 4">Uncharacterized protein</fullName>
    </submittedName>
</protein>
<evidence type="ECO:0000313" key="3">
    <source>
        <dbReference type="WBParaSite" id="maker-uti_cns_0002631-snap-gene-0.13-mRNA-1"/>
    </source>
</evidence>
<dbReference type="Proteomes" id="UP000095280">
    <property type="component" value="Unplaced"/>
</dbReference>
<dbReference type="AlphaFoldDB" id="A0A1I8GWQ4"/>
<evidence type="ECO:0000313" key="2">
    <source>
        <dbReference type="Proteomes" id="UP000095280"/>
    </source>
</evidence>
<accession>A0A1I8GWQ4</accession>
<dbReference type="WBParaSite" id="maker-uti_cns_0003412-snap-gene-0.2-mRNA-1">
    <property type="protein sequence ID" value="maker-uti_cns_0003412-snap-gene-0.2-mRNA-1"/>
    <property type="gene ID" value="maker-uti_cns_0003412-snap-gene-0.2"/>
</dbReference>
<dbReference type="WBParaSite" id="maker-uti_cns_0002631-snap-gene-0.13-mRNA-1">
    <property type="protein sequence ID" value="maker-uti_cns_0002631-snap-gene-0.13-mRNA-1"/>
    <property type="gene ID" value="maker-uti_cns_0002631-snap-gene-0.13"/>
</dbReference>
<keyword evidence="1" id="KW-0472">Membrane</keyword>
<keyword evidence="1" id="KW-0812">Transmembrane</keyword>
<organism evidence="2 4">
    <name type="scientific">Macrostomum lignano</name>
    <dbReference type="NCBI Taxonomy" id="282301"/>
    <lineage>
        <taxon>Eukaryota</taxon>
        <taxon>Metazoa</taxon>
        <taxon>Spiralia</taxon>
        <taxon>Lophotrochozoa</taxon>
        <taxon>Platyhelminthes</taxon>
        <taxon>Rhabditophora</taxon>
        <taxon>Macrostomorpha</taxon>
        <taxon>Macrostomida</taxon>
        <taxon>Macrostomidae</taxon>
        <taxon>Macrostomum</taxon>
    </lineage>
</organism>
<feature type="transmembrane region" description="Helical" evidence="1">
    <location>
        <begin position="6"/>
        <end position="28"/>
    </location>
</feature>
<evidence type="ECO:0000313" key="4">
    <source>
        <dbReference type="WBParaSite" id="maker-uti_cns_0003412-snap-gene-0.2-mRNA-1"/>
    </source>
</evidence>
<sequence>MNSFPVAGTLVLMIFFLFVHLLLAVMYLSTKMLCDDFFNPNVYGTHQNCGIMAQIFC</sequence>
<keyword evidence="2" id="KW-1185">Reference proteome</keyword>
<proteinExistence type="predicted"/>
<reference evidence="3 4" key="1">
    <citation type="submission" date="2016-11" db="UniProtKB">
        <authorList>
            <consortium name="WormBaseParasite"/>
        </authorList>
    </citation>
    <scope>IDENTIFICATION</scope>
</reference>
<keyword evidence="1" id="KW-1133">Transmembrane helix</keyword>